<organism evidence="5 6">
    <name type="scientific">Eiseniibacteriota bacterium</name>
    <dbReference type="NCBI Taxonomy" id="2212470"/>
    <lineage>
        <taxon>Bacteria</taxon>
        <taxon>Candidatus Eiseniibacteriota</taxon>
    </lineage>
</organism>
<name>A0A538SG33_UNCEI</name>
<evidence type="ECO:0000259" key="4">
    <source>
        <dbReference type="Pfam" id="PF13579"/>
    </source>
</evidence>
<evidence type="ECO:0000256" key="3">
    <source>
        <dbReference type="SAM" id="MobiDB-lite"/>
    </source>
</evidence>
<protein>
    <submittedName>
        <fullName evidence="5">Glycosyltransferase family 4 protein</fullName>
    </submittedName>
</protein>
<keyword evidence="2 5" id="KW-0808">Transferase</keyword>
<dbReference type="Gene3D" id="3.40.50.2000">
    <property type="entry name" value="Glycogen Phosphorylase B"/>
    <property type="match status" value="2"/>
</dbReference>
<evidence type="ECO:0000256" key="1">
    <source>
        <dbReference type="ARBA" id="ARBA00022676"/>
    </source>
</evidence>
<dbReference type="SUPFAM" id="SSF53756">
    <property type="entry name" value="UDP-Glycosyltransferase/glycogen phosphorylase"/>
    <property type="match status" value="1"/>
</dbReference>
<proteinExistence type="predicted"/>
<reference evidence="5 6" key="1">
    <citation type="journal article" date="2019" name="Nat. Microbiol.">
        <title>Mediterranean grassland soil C-N compound turnover is dependent on rainfall and depth, and is mediated by genomically divergent microorganisms.</title>
        <authorList>
            <person name="Diamond S."/>
            <person name="Andeer P.F."/>
            <person name="Li Z."/>
            <person name="Crits-Christoph A."/>
            <person name="Burstein D."/>
            <person name="Anantharaman K."/>
            <person name="Lane K.R."/>
            <person name="Thomas B.C."/>
            <person name="Pan C."/>
            <person name="Northen T.R."/>
            <person name="Banfield J.F."/>
        </authorList>
    </citation>
    <scope>NUCLEOTIDE SEQUENCE [LARGE SCALE GENOMIC DNA]</scope>
    <source>
        <strain evidence="5">WS_2</strain>
    </source>
</reference>
<dbReference type="Pfam" id="PF13579">
    <property type="entry name" value="Glyco_trans_4_4"/>
    <property type="match status" value="1"/>
</dbReference>
<keyword evidence="1" id="KW-0328">Glycosyltransferase</keyword>
<dbReference type="AlphaFoldDB" id="A0A538SG33"/>
<dbReference type="InterPro" id="IPR028098">
    <property type="entry name" value="Glyco_trans_4-like_N"/>
</dbReference>
<dbReference type="PANTHER" id="PTHR12526:SF510">
    <property type="entry name" value="D-INOSITOL 3-PHOSPHATE GLYCOSYLTRANSFERASE"/>
    <property type="match status" value="1"/>
</dbReference>
<dbReference type="EMBL" id="VBOS01000416">
    <property type="protein sequence ID" value="TMQ50326.1"/>
    <property type="molecule type" value="Genomic_DNA"/>
</dbReference>
<dbReference type="PANTHER" id="PTHR12526">
    <property type="entry name" value="GLYCOSYLTRANSFERASE"/>
    <property type="match status" value="1"/>
</dbReference>
<comment type="caution">
    <text evidence="5">The sequence shown here is derived from an EMBL/GenBank/DDBJ whole genome shotgun (WGS) entry which is preliminary data.</text>
</comment>
<evidence type="ECO:0000313" key="6">
    <source>
        <dbReference type="Proteomes" id="UP000317716"/>
    </source>
</evidence>
<accession>A0A538SG33</accession>
<feature type="domain" description="Glycosyltransferase subfamily 4-like N-terminal" evidence="4">
    <location>
        <begin position="72"/>
        <end position="230"/>
    </location>
</feature>
<gene>
    <name evidence="5" type="ORF">E6K72_11535</name>
</gene>
<sequence length="429" mass="46954">MRSSAGGHGEPAAAPAWAGGLRDAPGRPRIRAAVAARRAWRLEACVSGRGRINFHAPYLFPVLRPGTTEFVGGAEVQQAAIARGLAARGFDVSVATCDYGQGRRVSIDGITVLATFPPHRGVPVLRFFHPRLTKSYRALLAADAEVYYARCSGLQPGLSHDVAHWRRAAFVMAAAHDDDARRSMPLVSNPRDRWWYGRALRGASAVIAQTERQRGLFREEFGLESVVIPNLVALPEAPADAGRDGAVVWLSTYKAAKRPEWFWELARRLPDRRFVMVGALPPPPLTPEAWERSREAARHRPNLDVRGHLDHDRIHDLFGEAALFVHTSPAEGFANTLLEAWAHGIPTVSATDPGGIAAREGLGETAEDFDTMVEAVRRWMADPARRAAAGARARAYVASHNAPDVVIDRLAALFDRLVERVRAGRARTT</sequence>
<evidence type="ECO:0000256" key="2">
    <source>
        <dbReference type="ARBA" id="ARBA00022679"/>
    </source>
</evidence>
<dbReference type="CDD" id="cd03801">
    <property type="entry name" value="GT4_PimA-like"/>
    <property type="match status" value="1"/>
</dbReference>
<dbReference type="Proteomes" id="UP000317716">
    <property type="component" value="Unassembled WGS sequence"/>
</dbReference>
<evidence type="ECO:0000313" key="5">
    <source>
        <dbReference type="EMBL" id="TMQ50326.1"/>
    </source>
</evidence>
<dbReference type="Pfam" id="PF13692">
    <property type="entry name" value="Glyco_trans_1_4"/>
    <property type="match status" value="1"/>
</dbReference>
<feature type="region of interest" description="Disordered" evidence="3">
    <location>
        <begin position="1"/>
        <end position="20"/>
    </location>
</feature>
<feature type="compositionally biased region" description="Low complexity" evidence="3">
    <location>
        <begin position="10"/>
        <end position="20"/>
    </location>
</feature>
<dbReference type="GO" id="GO:0016757">
    <property type="term" value="F:glycosyltransferase activity"/>
    <property type="evidence" value="ECO:0007669"/>
    <property type="project" value="UniProtKB-KW"/>
</dbReference>